<keyword evidence="5 6" id="KW-0472">Membrane</keyword>
<keyword evidence="4 6" id="KW-1133">Transmembrane helix</keyword>
<dbReference type="EMBL" id="BAUP01000062">
    <property type="protein sequence ID" value="GAJ46097.1"/>
    <property type="molecule type" value="Genomic_DNA"/>
</dbReference>
<dbReference type="InterPro" id="IPR028250">
    <property type="entry name" value="DsbDN"/>
</dbReference>
<evidence type="ECO:0000256" key="4">
    <source>
        <dbReference type="ARBA" id="ARBA00022989"/>
    </source>
</evidence>
<gene>
    <name evidence="9" type="ORF">HE1_00419</name>
</gene>
<dbReference type="GO" id="GO:0016020">
    <property type="term" value="C:membrane"/>
    <property type="evidence" value="ECO:0007669"/>
    <property type="project" value="UniProtKB-SubCell"/>
</dbReference>
<proteinExistence type="predicted"/>
<feature type="transmembrane region" description="Helical" evidence="6">
    <location>
        <begin position="385"/>
        <end position="407"/>
    </location>
</feature>
<dbReference type="AlphaFoldDB" id="A0A023DZ32"/>
<protein>
    <submittedName>
        <fullName evidence="9">Thiol:disulfide interchange protein DsbD</fullName>
    </submittedName>
</protein>
<dbReference type="GO" id="GO:0015035">
    <property type="term" value="F:protein-disulfide reductase activity"/>
    <property type="evidence" value="ECO:0007669"/>
    <property type="project" value="TreeGrafter"/>
</dbReference>
<evidence type="ECO:0000256" key="6">
    <source>
        <dbReference type="SAM" id="Phobius"/>
    </source>
</evidence>
<evidence type="ECO:0000259" key="7">
    <source>
        <dbReference type="Pfam" id="PF02683"/>
    </source>
</evidence>
<dbReference type="Pfam" id="PF02683">
    <property type="entry name" value="DsbD_TM"/>
    <property type="match status" value="1"/>
</dbReference>
<evidence type="ECO:0000256" key="2">
    <source>
        <dbReference type="ARBA" id="ARBA00022692"/>
    </source>
</evidence>
<name>A0A023DZ32_9PROT</name>
<feature type="transmembrane region" description="Helical" evidence="6">
    <location>
        <begin position="167"/>
        <end position="190"/>
    </location>
</feature>
<evidence type="ECO:0000259" key="8">
    <source>
        <dbReference type="Pfam" id="PF11412"/>
    </source>
</evidence>
<sequence length="592" mass="67336">MYKKQSLFFKVFFFFLFSFFFFTRAFCLSPESVIELQWGEEVYETATYVKVPLKILIAPHWKLMGPKSIGDTLSHPPEIFWKNSQNISDVQVLWPAPIPWFEAKQRGQIYRHHVFAMLYVQLKDRNGGKLNIEFRGQCCGNVCKIVKETLSLPLNSYQAFQGRSWKMLLFAFLGGAILNVMPCVLPVLGLKLKGLSKVSPFLLKRTFLMTSLGIFLGFWLLALTTILLKFVFQKEVGWGIHLQNPYFLIALCLVMVISSYSLLGLFQFNIPRWTLRFVPKDYRTSLGALGSGLLAVILATPCSAPFLGPALGYFLCGTMQEILYGYTAIACGFALPYIIGFVFPIYRFLPKPGAWMVILERLIGISFLGAAVWLVWWPLRSFLSVFMQQLALGLLILMACVPLLHYFLTYRLSLLWKSILLFAFPSMAGIGLFLLPFFSQQSGQKIFMQDGKIHWIPWSPELMRQSIQAGRIVFIDVTGTGCLTCMLNKQVFLHPNIQNLLAKPNMVCMRADYSTGSDEITALLKSFSRAAIPFNVLISKDFPGGIVLNELLSVKEIEEVLELFKKFQPSKDLKNKDLKNSKILYKKGEKNV</sequence>
<dbReference type="InterPro" id="IPR003834">
    <property type="entry name" value="Cyt_c_assmbl_TM_dom"/>
</dbReference>
<feature type="transmembrane region" description="Helical" evidence="6">
    <location>
        <begin position="358"/>
        <end position="379"/>
    </location>
</feature>
<keyword evidence="3" id="KW-0201">Cytochrome c-type biogenesis</keyword>
<feature type="transmembrane region" description="Helical" evidence="6">
    <location>
        <begin position="244"/>
        <end position="266"/>
    </location>
</feature>
<dbReference type="InterPro" id="IPR036249">
    <property type="entry name" value="Thioredoxin-like_sf"/>
</dbReference>
<dbReference type="STRING" id="1427503.HE1_00419"/>
<dbReference type="GO" id="GO:0017004">
    <property type="term" value="P:cytochrome complex assembly"/>
    <property type="evidence" value="ECO:0007669"/>
    <property type="project" value="UniProtKB-KW"/>
</dbReference>
<comment type="subcellular location">
    <subcellularLocation>
        <location evidence="1">Membrane</location>
        <topology evidence="1">Multi-pass membrane protein</topology>
    </subcellularLocation>
</comment>
<evidence type="ECO:0000256" key="5">
    <source>
        <dbReference type="ARBA" id="ARBA00023136"/>
    </source>
</evidence>
<feature type="transmembrane region" description="Helical" evidence="6">
    <location>
        <begin position="286"/>
        <end position="311"/>
    </location>
</feature>
<keyword evidence="10" id="KW-1185">Reference proteome</keyword>
<feature type="transmembrane region" description="Helical" evidence="6">
    <location>
        <begin position="323"/>
        <end position="346"/>
    </location>
</feature>
<dbReference type="PANTHER" id="PTHR32234:SF3">
    <property type="entry name" value="SUPPRESSION OF COPPER SENSITIVITY PROTEIN"/>
    <property type="match status" value="1"/>
</dbReference>
<dbReference type="Gene3D" id="3.40.30.10">
    <property type="entry name" value="Glutaredoxin"/>
    <property type="match status" value="1"/>
</dbReference>
<dbReference type="Proteomes" id="UP000024842">
    <property type="component" value="Unassembled WGS sequence"/>
</dbReference>
<dbReference type="GO" id="GO:0045454">
    <property type="term" value="P:cell redox homeostasis"/>
    <property type="evidence" value="ECO:0007669"/>
    <property type="project" value="TreeGrafter"/>
</dbReference>
<evidence type="ECO:0000313" key="10">
    <source>
        <dbReference type="Proteomes" id="UP000024842"/>
    </source>
</evidence>
<dbReference type="OrthoDB" id="9811036at2"/>
<evidence type="ECO:0000256" key="3">
    <source>
        <dbReference type="ARBA" id="ARBA00022748"/>
    </source>
</evidence>
<evidence type="ECO:0000313" key="9">
    <source>
        <dbReference type="EMBL" id="GAJ46097.1"/>
    </source>
</evidence>
<dbReference type="Pfam" id="PF11412">
    <property type="entry name" value="DsbD_N"/>
    <property type="match status" value="1"/>
</dbReference>
<dbReference type="Pfam" id="PF13899">
    <property type="entry name" value="Thioredoxin_7"/>
    <property type="match status" value="1"/>
</dbReference>
<reference evidence="9 10" key="1">
    <citation type="journal article" date="2014" name="FEMS Microbiol. Lett.">
        <title>Draft genome sequences of three Holospora species (Holospora obtusa, Holospora undulata, and Holospora elegans), endonuclear symbiotic bacteria of the ciliate Paramecium caudatum.</title>
        <authorList>
            <person name="Dohra H."/>
            <person name="Tanaka K."/>
            <person name="Suzuki T."/>
            <person name="Fujishima M."/>
            <person name="Suzuki H."/>
        </authorList>
    </citation>
    <scope>NUCLEOTIDE SEQUENCE [LARGE SCALE GENOMIC DNA]</scope>
    <source>
        <strain evidence="9 10">E1</strain>
    </source>
</reference>
<feature type="transmembrane region" description="Helical" evidence="6">
    <location>
        <begin position="419"/>
        <end position="438"/>
    </location>
</feature>
<comment type="caution">
    <text evidence="9">The sequence shown here is derived from an EMBL/GenBank/DDBJ whole genome shotgun (WGS) entry which is preliminary data.</text>
</comment>
<evidence type="ECO:0000256" key="1">
    <source>
        <dbReference type="ARBA" id="ARBA00004141"/>
    </source>
</evidence>
<accession>A0A023DZ32</accession>
<feature type="transmembrane region" description="Helical" evidence="6">
    <location>
        <begin position="211"/>
        <end position="232"/>
    </location>
</feature>
<keyword evidence="2 6" id="KW-0812">Transmembrane</keyword>
<dbReference type="PANTHER" id="PTHR32234">
    <property type="entry name" value="THIOL:DISULFIDE INTERCHANGE PROTEIN DSBD"/>
    <property type="match status" value="1"/>
</dbReference>
<organism evidence="9 10">
    <name type="scientific">Holospora elegans E1</name>
    <dbReference type="NCBI Taxonomy" id="1427503"/>
    <lineage>
        <taxon>Bacteria</taxon>
        <taxon>Pseudomonadati</taxon>
        <taxon>Pseudomonadota</taxon>
        <taxon>Alphaproteobacteria</taxon>
        <taxon>Holosporales</taxon>
        <taxon>Holosporaceae</taxon>
        <taxon>Holospora</taxon>
    </lineage>
</organism>
<feature type="domain" description="Cytochrome C biogenesis protein transmembrane" evidence="7">
    <location>
        <begin position="167"/>
        <end position="375"/>
    </location>
</feature>
<feature type="domain" description="Thiol:disulfide interchange protein DsbD N-terminal" evidence="8">
    <location>
        <begin position="50"/>
        <end position="149"/>
    </location>
</feature>
<dbReference type="SUPFAM" id="SSF52833">
    <property type="entry name" value="Thioredoxin-like"/>
    <property type="match status" value="1"/>
</dbReference>